<evidence type="ECO:0008006" key="18">
    <source>
        <dbReference type="Google" id="ProtNLM"/>
    </source>
</evidence>
<dbReference type="GO" id="GO:0016705">
    <property type="term" value="F:oxidoreductase activity, acting on paired donors, with incorporation or reduction of molecular oxygen"/>
    <property type="evidence" value="ECO:0007669"/>
    <property type="project" value="InterPro"/>
</dbReference>
<evidence type="ECO:0000313" key="17">
    <source>
        <dbReference type="Proteomes" id="UP000194127"/>
    </source>
</evidence>
<keyword evidence="12 15" id="KW-0472">Membrane</keyword>
<protein>
    <recommendedName>
        <fullName evidence="18">Cytochrome P450</fullName>
    </recommendedName>
</protein>
<evidence type="ECO:0000256" key="9">
    <source>
        <dbReference type="ARBA" id="ARBA00023002"/>
    </source>
</evidence>
<dbReference type="Proteomes" id="UP000194127">
    <property type="component" value="Unassembled WGS sequence"/>
</dbReference>
<keyword evidence="9 14" id="KW-0560">Oxidoreductase</keyword>
<dbReference type="CDD" id="cd11065">
    <property type="entry name" value="CYP64-like"/>
    <property type="match status" value="1"/>
</dbReference>
<dbReference type="GO" id="GO:0004497">
    <property type="term" value="F:monooxygenase activity"/>
    <property type="evidence" value="ECO:0007669"/>
    <property type="project" value="UniProtKB-KW"/>
</dbReference>
<evidence type="ECO:0000256" key="15">
    <source>
        <dbReference type="SAM" id="Phobius"/>
    </source>
</evidence>
<evidence type="ECO:0000256" key="2">
    <source>
        <dbReference type="ARBA" id="ARBA00004167"/>
    </source>
</evidence>
<dbReference type="EMBL" id="KZ110604">
    <property type="protein sequence ID" value="OSX58471.1"/>
    <property type="molecule type" value="Genomic_DNA"/>
</dbReference>
<reference evidence="16 17" key="1">
    <citation type="submission" date="2017-04" db="EMBL/GenBank/DDBJ databases">
        <title>Genome Sequence of the Model Brown-Rot Fungus Postia placenta SB12.</title>
        <authorList>
            <consortium name="DOE Joint Genome Institute"/>
            <person name="Gaskell J."/>
            <person name="Kersten P."/>
            <person name="Larrondo L.F."/>
            <person name="Canessa P."/>
            <person name="Martinez D."/>
            <person name="Hibbett D."/>
            <person name="Schmoll M."/>
            <person name="Kubicek C.P."/>
            <person name="Martinez A.T."/>
            <person name="Yadav J."/>
            <person name="Master E."/>
            <person name="Magnuson J.K."/>
            <person name="James T."/>
            <person name="Yaver D."/>
            <person name="Berka R."/>
            <person name="Labutti K."/>
            <person name="Lipzen A."/>
            <person name="Aerts A."/>
            <person name="Barry K."/>
            <person name="Henrissat B."/>
            <person name="Blanchette R."/>
            <person name="Grigoriev I."/>
            <person name="Cullen D."/>
        </authorList>
    </citation>
    <scope>NUCLEOTIDE SEQUENCE [LARGE SCALE GENOMIC DNA]</scope>
    <source>
        <strain evidence="16 17">MAD-698-R-SB12</strain>
    </source>
</reference>
<comment type="similarity">
    <text evidence="4 14">Belongs to the cytochrome P450 family.</text>
</comment>
<keyword evidence="5 13" id="KW-0349">Heme</keyword>
<dbReference type="InterPro" id="IPR036396">
    <property type="entry name" value="Cyt_P450_sf"/>
</dbReference>
<evidence type="ECO:0000256" key="11">
    <source>
        <dbReference type="ARBA" id="ARBA00023033"/>
    </source>
</evidence>
<dbReference type="InterPro" id="IPR050364">
    <property type="entry name" value="Cytochrome_P450_fung"/>
</dbReference>
<evidence type="ECO:0000256" key="8">
    <source>
        <dbReference type="ARBA" id="ARBA00022989"/>
    </source>
</evidence>
<comment type="cofactor">
    <cofactor evidence="1 13">
        <name>heme</name>
        <dbReference type="ChEBI" id="CHEBI:30413"/>
    </cofactor>
</comment>
<dbReference type="Pfam" id="PF00067">
    <property type="entry name" value="p450"/>
    <property type="match status" value="1"/>
</dbReference>
<dbReference type="PRINTS" id="PR00385">
    <property type="entry name" value="P450"/>
</dbReference>
<dbReference type="Gene3D" id="1.10.630.10">
    <property type="entry name" value="Cytochrome P450"/>
    <property type="match status" value="1"/>
</dbReference>
<keyword evidence="8 15" id="KW-1133">Transmembrane helix</keyword>
<dbReference type="OrthoDB" id="2789670at2759"/>
<evidence type="ECO:0000256" key="12">
    <source>
        <dbReference type="ARBA" id="ARBA00023136"/>
    </source>
</evidence>
<dbReference type="PANTHER" id="PTHR46300:SF7">
    <property type="entry name" value="P450, PUTATIVE (EUROFUNG)-RELATED"/>
    <property type="match status" value="1"/>
</dbReference>
<evidence type="ECO:0000313" key="16">
    <source>
        <dbReference type="EMBL" id="OSX58471.1"/>
    </source>
</evidence>
<dbReference type="GO" id="GO:0005506">
    <property type="term" value="F:iron ion binding"/>
    <property type="evidence" value="ECO:0007669"/>
    <property type="project" value="InterPro"/>
</dbReference>
<keyword evidence="7 13" id="KW-0479">Metal-binding</keyword>
<feature type="binding site" description="axial binding residue" evidence="13">
    <location>
        <position position="444"/>
    </location>
    <ligand>
        <name>heme</name>
        <dbReference type="ChEBI" id="CHEBI:30413"/>
    </ligand>
    <ligandPart>
        <name>Fe</name>
        <dbReference type="ChEBI" id="CHEBI:18248"/>
    </ligandPart>
</feature>
<evidence type="ECO:0000256" key="7">
    <source>
        <dbReference type="ARBA" id="ARBA00022723"/>
    </source>
</evidence>
<dbReference type="InterPro" id="IPR002401">
    <property type="entry name" value="Cyt_P450_E_grp-I"/>
</dbReference>
<dbReference type="STRING" id="670580.A0A1X6MPY7"/>
<name>A0A1X6MPY7_9APHY</name>
<keyword evidence="10 13" id="KW-0408">Iron</keyword>
<comment type="subcellular location">
    <subcellularLocation>
        <location evidence="2">Membrane</location>
        <topology evidence="2">Single-pass membrane protein</topology>
    </subcellularLocation>
</comment>
<dbReference type="AlphaFoldDB" id="A0A1X6MPY7"/>
<dbReference type="PANTHER" id="PTHR46300">
    <property type="entry name" value="P450, PUTATIVE (EUROFUNG)-RELATED-RELATED"/>
    <property type="match status" value="1"/>
</dbReference>
<dbReference type="InterPro" id="IPR017972">
    <property type="entry name" value="Cyt_P450_CS"/>
</dbReference>
<evidence type="ECO:0000256" key="6">
    <source>
        <dbReference type="ARBA" id="ARBA00022692"/>
    </source>
</evidence>
<evidence type="ECO:0000256" key="13">
    <source>
        <dbReference type="PIRSR" id="PIRSR602401-1"/>
    </source>
</evidence>
<organism evidence="16 17">
    <name type="scientific">Postia placenta MAD-698-R-SB12</name>
    <dbReference type="NCBI Taxonomy" id="670580"/>
    <lineage>
        <taxon>Eukaryota</taxon>
        <taxon>Fungi</taxon>
        <taxon>Dikarya</taxon>
        <taxon>Basidiomycota</taxon>
        <taxon>Agaricomycotina</taxon>
        <taxon>Agaricomycetes</taxon>
        <taxon>Polyporales</taxon>
        <taxon>Adustoporiaceae</taxon>
        <taxon>Rhodonia</taxon>
    </lineage>
</organism>
<evidence type="ECO:0000256" key="10">
    <source>
        <dbReference type="ARBA" id="ARBA00023004"/>
    </source>
</evidence>
<evidence type="ECO:0000256" key="1">
    <source>
        <dbReference type="ARBA" id="ARBA00001971"/>
    </source>
</evidence>
<evidence type="ECO:0000256" key="4">
    <source>
        <dbReference type="ARBA" id="ARBA00010617"/>
    </source>
</evidence>
<dbReference type="PROSITE" id="PS00086">
    <property type="entry name" value="CYTOCHROME_P450"/>
    <property type="match status" value="1"/>
</dbReference>
<proteinExistence type="inferred from homology"/>
<comment type="pathway">
    <text evidence="3">Secondary metabolite biosynthesis.</text>
</comment>
<evidence type="ECO:0000256" key="5">
    <source>
        <dbReference type="ARBA" id="ARBA00022617"/>
    </source>
</evidence>
<feature type="transmembrane region" description="Helical" evidence="15">
    <location>
        <begin position="6"/>
        <end position="24"/>
    </location>
</feature>
<dbReference type="SUPFAM" id="SSF48264">
    <property type="entry name" value="Cytochrome P450"/>
    <property type="match status" value="1"/>
</dbReference>
<keyword evidence="11 14" id="KW-0503">Monooxygenase</keyword>
<dbReference type="RefSeq" id="XP_024335265.1">
    <property type="nucleotide sequence ID" value="XM_024486719.1"/>
</dbReference>
<dbReference type="InterPro" id="IPR001128">
    <property type="entry name" value="Cyt_P450"/>
</dbReference>
<dbReference type="PRINTS" id="PR00463">
    <property type="entry name" value="EP450I"/>
</dbReference>
<dbReference type="GeneID" id="36331668"/>
<evidence type="ECO:0000256" key="3">
    <source>
        <dbReference type="ARBA" id="ARBA00005179"/>
    </source>
</evidence>
<evidence type="ECO:0000256" key="14">
    <source>
        <dbReference type="RuleBase" id="RU000461"/>
    </source>
</evidence>
<accession>A0A1X6MPY7</accession>
<dbReference type="GO" id="GO:0020037">
    <property type="term" value="F:heme binding"/>
    <property type="evidence" value="ECO:0007669"/>
    <property type="project" value="InterPro"/>
</dbReference>
<sequence length="535" mass="60004">MIFYYSHAWQIATPLLLVVFYTVLKKFTGGGGRKLPPGPRPVPLLGNVHQLPLLYQQRAFAQWGRVYGDLIYARLFQKPALVLNSVQVAQDLMDKRSSKYSDRPNFILLTELIGWHPVSAFMPYGKRRRKHRQWIQSAYVDQNSLLSYRPVQRRESYALVAALLESPDQFLAHTRRFAAAVVMETVFGQPIPSGANEEHLQAALQATMATNDAATLTASLVDFFPFMRHIPTWMPGAGFKHNALLVRTYVSAIMDKPYDVVKAAITSGTAKPSFMTKCMDKPIEGDPKEHEEYIKGAAGVLYAAGIDTTMIALSTLILAMALYPECLKKAQEEIGRVVGSHRLPEFEDRDSLPYLECIIKEVYRWNPPVPLGITHSLSEDDVYQGYHMPKGAIVVSNMWGMANKSDVYAEPDAFRPERFAGMEPDIADLKDPRKYVFGFGRRICPGRYFADTSIWLAAASMIATLDVYKARNSQGQEIIPPAAFRPGFISIPEEFPCEIRPRSEKVSKMIFEMLNATHDSAPAASSVSSYEDTMA</sequence>
<keyword evidence="6 15" id="KW-0812">Transmembrane</keyword>
<gene>
    <name evidence="16" type="ORF">POSPLADRAFT_1153173</name>
</gene>
<dbReference type="GO" id="GO:0016020">
    <property type="term" value="C:membrane"/>
    <property type="evidence" value="ECO:0007669"/>
    <property type="project" value="UniProtKB-SubCell"/>
</dbReference>
<keyword evidence="17" id="KW-1185">Reference proteome</keyword>